<evidence type="ECO:0000256" key="6">
    <source>
        <dbReference type="ARBA" id="ARBA00023157"/>
    </source>
</evidence>
<evidence type="ECO:0000256" key="3">
    <source>
        <dbReference type="ARBA" id="ARBA00022679"/>
    </source>
</evidence>
<dbReference type="GO" id="GO:0016740">
    <property type="term" value="F:transferase activity"/>
    <property type="evidence" value="ECO:0007669"/>
    <property type="project" value="UniProtKB-KW"/>
</dbReference>
<evidence type="ECO:0000256" key="4">
    <source>
        <dbReference type="ARBA" id="ARBA00022801"/>
    </source>
</evidence>
<sequence>VFVSSVKGLIVLWLCAGEPGTQSGTTPNIKEIAMGRCYDYVTRVKPGLRYDCEDIWRRFEEAVGRQAPCNVTVEDYGRMFYAMAQTWAPPCGRFLFWSKTKTFVQTLVAALRHFWTLEDTLAGFMFNDLLWCGREDEAGFDFGSCPGWSACQHHPVYSLWRRASQKFAESACGNVTVLLNGSVAQAFSRNSMFGSVELDGLDPCRVNYVNIKVVSDQEGASRESCGRGSVVDLIQILRSRGFRWTCADSSR</sequence>
<proteinExistence type="inferred from homology"/>
<evidence type="ECO:0000256" key="1">
    <source>
        <dbReference type="ARBA" id="ARBA00005406"/>
    </source>
</evidence>
<evidence type="ECO:0000256" key="5">
    <source>
        <dbReference type="ARBA" id="ARBA00023027"/>
    </source>
</evidence>
<dbReference type="SUPFAM" id="SSF52309">
    <property type="entry name" value="N-(deoxy)ribosyltransferase-like"/>
    <property type="match status" value="1"/>
</dbReference>
<dbReference type="GO" id="GO:0005886">
    <property type="term" value="C:plasma membrane"/>
    <property type="evidence" value="ECO:0007669"/>
    <property type="project" value="TreeGrafter"/>
</dbReference>
<dbReference type="GO" id="GO:0030890">
    <property type="term" value="P:positive regulation of B cell proliferation"/>
    <property type="evidence" value="ECO:0007669"/>
    <property type="project" value="TreeGrafter"/>
</dbReference>
<feature type="chain" id="PRO_5003581665" description="ADP-ribosyl cyclase/cyclic ADP-ribose hydrolase" evidence="7">
    <location>
        <begin position="24"/>
        <end position="251"/>
    </location>
</feature>
<dbReference type="PANTHER" id="PTHR10912:SF8">
    <property type="entry name" value="ADP-RIBOSYL CYCLASE_CYCLIC ADP-RIBOSE HYDROLASE"/>
    <property type="match status" value="1"/>
</dbReference>
<keyword evidence="6" id="KW-1015">Disulfide bond</keyword>
<evidence type="ECO:0000256" key="7">
    <source>
        <dbReference type="SAM" id="SignalP"/>
    </source>
</evidence>
<feature type="signal peptide" evidence="7">
    <location>
        <begin position="1"/>
        <end position="23"/>
    </location>
</feature>
<dbReference type="GO" id="GO:0061809">
    <property type="term" value="F:NAD+ nucleosidase activity, cyclic ADP-ribose generating"/>
    <property type="evidence" value="ECO:0007669"/>
    <property type="project" value="UniProtKB-EC"/>
</dbReference>
<organism evidence="8 9">
    <name type="scientific">Tetraodon nigroviridis</name>
    <name type="common">Spotted green pufferfish</name>
    <name type="synonym">Chelonodon nigroviridis</name>
    <dbReference type="NCBI Taxonomy" id="99883"/>
    <lineage>
        <taxon>Eukaryota</taxon>
        <taxon>Metazoa</taxon>
        <taxon>Chordata</taxon>
        <taxon>Craniata</taxon>
        <taxon>Vertebrata</taxon>
        <taxon>Euteleostomi</taxon>
        <taxon>Actinopterygii</taxon>
        <taxon>Neopterygii</taxon>
        <taxon>Teleostei</taxon>
        <taxon>Neoteleostei</taxon>
        <taxon>Acanthomorphata</taxon>
        <taxon>Eupercaria</taxon>
        <taxon>Tetraodontiformes</taxon>
        <taxon>Tetradontoidea</taxon>
        <taxon>Tetraodontidae</taxon>
        <taxon>Tetraodon</taxon>
    </lineage>
</organism>
<keyword evidence="9" id="KW-1185">Reference proteome</keyword>
<evidence type="ECO:0000256" key="2">
    <source>
        <dbReference type="ARBA" id="ARBA00011982"/>
    </source>
</evidence>
<dbReference type="STRING" id="99883.ENSTNIP00000016658"/>
<dbReference type="Pfam" id="PF02267">
    <property type="entry name" value="Rib_hydrolayse"/>
    <property type="match status" value="1"/>
</dbReference>
<keyword evidence="5" id="KW-0520">NAD</keyword>
<dbReference type="PANTHER" id="PTHR10912">
    <property type="entry name" value="ADP-RIBOSYL CYCLASE"/>
    <property type="match status" value="1"/>
</dbReference>
<dbReference type="InParanoid" id="H3D817"/>
<evidence type="ECO:0000313" key="9">
    <source>
        <dbReference type="Proteomes" id="UP000007303"/>
    </source>
</evidence>
<comment type="similarity">
    <text evidence="1">Belongs to the ADP-ribosyl cyclase family.</text>
</comment>
<dbReference type="Proteomes" id="UP000007303">
    <property type="component" value="Unassembled WGS sequence"/>
</dbReference>
<dbReference type="GO" id="GO:0016849">
    <property type="term" value="F:phosphorus-oxygen lyase activity"/>
    <property type="evidence" value="ECO:0007669"/>
    <property type="project" value="TreeGrafter"/>
</dbReference>
<dbReference type="EC" id="3.2.2.6" evidence="2"/>
<keyword evidence="7" id="KW-0732">Signal</keyword>
<name>H3D817_TETNG</name>
<reference evidence="8" key="3">
    <citation type="submission" date="2025-09" db="UniProtKB">
        <authorList>
            <consortium name="Ensembl"/>
        </authorList>
    </citation>
    <scope>IDENTIFICATION</scope>
</reference>
<reference evidence="9" key="1">
    <citation type="journal article" date="2004" name="Nature">
        <title>Genome duplication in the teleost fish Tetraodon nigroviridis reveals the early vertebrate proto-karyotype.</title>
        <authorList>
            <person name="Jaillon O."/>
            <person name="Aury J.-M."/>
            <person name="Brunet F."/>
            <person name="Petit J.-L."/>
            <person name="Stange-Thomann N."/>
            <person name="Mauceli E."/>
            <person name="Bouneau L."/>
            <person name="Fischer C."/>
            <person name="Ozouf-Costaz C."/>
            <person name="Bernot A."/>
            <person name="Nicaud S."/>
            <person name="Jaffe D."/>
            <person name="Fisher S."/>
            <person name="Lutfalla G."/>
            <person name="Dossat C."/>
            <person name="Segurens B."/>
            <person name="Dasilva C."/>
            <person name="Salanoubat M."/>
            <person name="Levy M."/>
            <person name="Boudet N."/>
            <person name="Castellano S."/>
            <person name="Anthouard V."/>
            <person name="Jubin C."/>
            <person name="Castelli V."/>
            <person name="Katinka M."/>
            <person name="Vacherie B."/>
            <person name="Biemont C."/>
            <person name="Skalli Z."/>
            <person name="Cattolico L."/>
            <person name="Poulain J."/>
            <person name="De Berardinis V."/>
            <person name="Cruaud C."/>
            <person name="Duprat S."/>
            <person name="Brottier P."/>
            <person name="Coutanceau J.-P."/>
            <person name="Gouzy J."/>
            <person name="Parra G."/>
            <person name="Lardier G."/>
            <person name="Chapple C."/>
            <person name="McKernan K.J."/>
            <person name="McEwan P."/>
            <person name="Bosak S."/>
            <person name="Kellis M."/>
            <person name="Volff J.-N."/>
            <person name="Guigo R."/>
            <person name="Zody M.C."/>
            <person name="Mesirov J."/>
            <person name="Lindblad-Toh K."/>
            <person name="Birren B."/>
            <person name="Nusbaum C."/>
            <person name="Kahn D."/>
            <person name="Robinson-Rechavi M."/>
            <person name="Laudet V."/>
            <person name="Schachter V."/>
            <person name="Quetier F."/>
            <person name="Saurin W."/>
            <person name="Scarpelli C."/>
            <person name="Wincker P."/>
            <person name="Lander E.S."/>
            <person name="Weissenbach J."/>
            <person name="Roest Crollius H."/>
        </authorList>
    </citation>
    <scope>NUCLEOTIDE SEQUENCE [LARGE SCALE GENOMIC DNA]</scope>
</reference>
<dbReference type="GeneTree" id="ENSGT00390000017291"/>
<evidence type="ECO:0000313" key="8">
    <source>
        <dbReference type="Ensembl" id="ENSTNIP00000016658.1"/>
    </source>
</evidence>
<dbReference type="CDD" id="cd04759">
    <property type="entry name" value="Rib_hydrolase"/>
    <property type="match status" value="1"/>
</dbReference>
<dbReference type="HOGENOM" id="CLU_067834_0_1_1"/>
<dbReference type="Gene3D" id="3.40.50.720">
    <property type="entry name" value="NAD(P)-binding Rossmann-like Domain"/>
    <property type="match status" value="1"/>
</dbReference>
<dbReference type="Ensembl" id="ENSTNIT00000016872.1">
    <property type="protein sequence ID" value="ENSTNIP00000016658.1"/>
    <property type="gene ID" value="ENSTNIG00000013658.1"/>
</dbReference>
<protein>
    <recommendedName>
        <fullName evidence="2">ADP-ribosyl cyclase/cyclic ADP-ribose hydrolase</fullName>
        <ecNumber evidence="2">3.2.2.6</ecNumber>
    </recommendedName>
</protein>
<dbReference type="Gene3D" id="1.20.82.10">
    <property type="entry name" value="ADP Ribosyl Cyclase, Chain A, domain 1"/>
    <property type="match status" value="1"/>
</dbReference>
<reference evidence="8" key="2">
    <citation type="submission" date="2025-08" db="UniProtKB">
        <authorList>
            <consortium name="Ensembl"/>
        </authorList>
    </citation>
    <scope>IDENTIFICATION</scope>
</reference>
<dbReference type="AlphaFoldDB" id="H3D817"/>
<keyword evidence="4" id="KW-0378">Hydrolase</keyword>
<dbReference type="InterPro" id="IPR003193">
    <property type="entry name" value="ADP-ribosyl_cyclase"/>
</dbReference>
<dbReference type="OMA" id="SLYDCEE"/>
<accession>H3D817</accession>
<keyword evidence="3" id="KW-0808">Transferase</keyword>